<dbReference type="InterPro" id="IPR013830">
    <property type="entry name" value="SGNH_hydro"/>
</dbReference>
<reference evidence="2 3" key="1">
    <citation type="submission" date="2016-09" db="EMBL/GenBank/DDBJ databases">
        <authorList>
            <person name="Capua I."/>
            <person name="De Benedictis P."/>
            <person name="Joannis T."/>
            <person name="Lombin L.H."/>
            <person name="Cattoli G."/>
        </authorList>
    </citation>
    <scope>NUCLEOTIDE SEQUENCE [LARGE SCALE GENOMIC DNA]</scope>
    <source>
        <strain evidence="2 3">LMG 25899</strain>
    </source>
</reference>
<dbReference type="InterPro" id="IPR045136">
    <property type="entry name" value="Iah1-like"/>
</dbReference>
<proteinExistence type="predicted"/>
<protein>
    <submittedName>
        <fullName evidence="2">Esterase</fullName>
    </submittedName>
</protein>
<feature type="domain" description="SGNH hydrolase-type esterase" evidence="1">
    <location>
        <begin position="6"/>
        <end position="177"/>
    </location>
</feature>
<dbReference type="Pfam" id="PF13472">
    <property type="entry name" value="Lipase_GDSL_2"/>
    <property type="match status" value="1"/>
</dbReference>
<dbReference type="AlphaFoldDB" id="A0A1E5L1X3"/>
<sequence length="195" mass="21917">MKKIVLFGDSITAGYFKEAVSPVLINLIKERLYRLDLEDVTLVNAGMPGDTTEDGLKRLEKEVLQEKPDIVVIFFGANDCSVDRPVSVTQYGENLEKMIREIGREKVVLITAPYVASGRRPERPKEKVAQIVLKGKEVAKNQQIPLIDLYQTMTAYPETETLLQVDGLHFSQLGYDLLADLIVKEIKGRLVKKQG</sequence>
<dbReference type="Gene3D" id="3.40.50.1110">
    <property type="entry name" value="SGNH hydrolase"/>
    <property type="match status" value="1"/>
</dbReference>
<organism evidence="2 3">
    <name type="scientific">Enterococcus rivorum</name>
    <dbReference type="NCBI Taxonomy" id="762845"/>
    <lineage>
        <taxon>Bacteria</taxon>
        <taxon>Bacillati</taxon>
        <taxon>Bacillota</taxon>
        <taxon>Bacilli</taxon>
        <taxon>Lactobacillales</taxon>
        <taxon>Enterococcaceae</taxon>
        <taxon>Enterococcus</taxon>
    </lineage>
</organism>
<accession>A0A1E5L1X3</accession>
<dbReference type="Proteomes" id="UP000095256">
    <property type="component" value="Unassembled WGS sequence"/>
</dbReference>
<comment type="caution">
    <text evidence="2">The sequence shown here is derived from an EMBL/GenBank/DDBJ whole genome shotgun (WGS) entry which is preliminary data.</text>
</comment>
<dbReference type="RefSeq" id="WP_069697113.1">
    <property type="nucleotide sequence ID" value="NZ_JAGGMA010000003.1"/>
</dbReference>
<evidence type="ECO:0000313" key="2">
    <source>
        <dbReference type="EMBL" id="OEH84106.1"/>
    </source>
</evidence>
<dbReference type="SUPFAM" id="SSF52266">
    <property type="entry name" value="SGNH hydrolase"/>
    <property type="match status" value="1"/>
</dbReference>
<dbReference type="PANTHER" id="PTHR14209">
    <property type="entry name" value="ISOAMYL ACETATE-HYDROLYZING ESTERASE 1"/>
    <property type="match status" value="1"/>
</dbReference>
<name>A0A1E5L1X3_9ENTE</name>
<keyword evidence="3" id="KW-1185">Reference proteome</keyword>
<dbReference type="PANTHER" id="PTHR14209:SF19">
    <property type="entry name" value="ISOAMYL ACETATE-HYDROLYZING ESTERASE 1 HOMOLOG"/>
    <property type="match status" value="1"/>
</dbReference>
<dbReference type="STRING" id="762845.BCR26_01150"/>
<evidence type="ECO:0000259" key="1">
    <source>
        <dbReference type="Pfam" id="PF13472"/>
    </source>
</evidence>
<evidence type="ECO:0000313" key="3">
    <source>
        <dbReference type="Proteomes" id="UP000095256"/>
    </source>
</evidence>
<dbReference type="InterPro" id="IPR036514">
    <property type="entry name" value="SGNH_hydro_sf"/>
</dbReference>
<dbReference type="OrthoDB" id="388542at2"/>
<dbReference type="EMBL" id="MIEK01000001">
    <property type="protein sequence ID" value="OEH84106.1"/>
    <property type="molecule type" value="Genomic_DNA"/>
</dbReference>
<gene>
    <name evidence="2" type="ORF">BCR26_01150</name>
</gene>